<keyword evidence="4" id="KW-1185">Reference proteome</keyword>
<gene>
    <name evidence="3" type="ORF">PGT21_022746</name>
</gene>
<organism evidence="3 4">
    <name type="scientific">Puccinia graminis f. sp. tritici</name>
    <dbReference type="NCBI Taxonomy" id="56615"/>
    <lineage>
        <taxon>Eukaryota</taxon>
        <taxon>Fungi</taxon>
        <taxon>Dikarya</taxon>
        <taxon>Basidiomycota</taxon>
        <taxon>Pucciniomycotina</taxon>
        <taxon>Pucciniomycetes</taxon>
        <taxon>Pucciniales</taxon>
        <taxon>Pucciniaceae</taxon>
        <taxon>Puccinia</taxon>
    </lineage>
</organism>
<dbReference type="AlphaFoldDB" id="A0A5B0LZA6"/>
<protein>
    <submittedName>
        <fullName evidence="3">Uncharacterized protein</fullName>
    </submittedName>
</protein>
<sequence>MQFYVLSLLILLSLLMHIGSVEYTDEEKILDPLLKAPHAVDNHITIPKELDVKPGKNVQPHPQTPSESQALRGPTRGVPPSFISLEKIDQFFEDLLVKESHSGKVDRESSSDLGKILSELGKDLLVESGSEDANLPKKEDLSFFGKELNRVLDALLEVPKDHHESYLHLVIDKLNIASSTGLGFLVYDADEKRLSYIGKTLKSFIDILFKDLEKEHIINKDIALSLVRQALNLTFSGIFFQGAIRELHSASETIKENQLFESSFLTLKYMIDSIFKLNDIPRYLPARKPMDEFAQNLFSNPEKWEDFIPEKKFLSPLGESLNRFLIGVMVQDFNLGLYQNETLSPLGKRISQLLALLDGVQSIPTGPALSPLGMKLKKFLEILDCGNESRRSQSFTSHIQRRVNVFLKEFAKEDLQTTTEKTTGSSKFLLGKMQVANFYKSAAGEEKLLKKPIREEAMKLFHRLFLLCAFMKKSGKGSEAEHQIEYWLRKTLSLDFMNGFNSIQEIFSKVYGSDKYNPTKKEVIKLSEKILWRTCYELMLSQKLGSSKSLEDSADASQKEHISTWVKEIKEINSRLDTLENFDEEIKNYTHLSGKFKKFFDSLVPN</sequence>
<dbReference type="Proteomes" id="UP000324748">
    <property type="component" value="Unassembled WGS sequence"/>
</dbReference>
<proteinExistence type="predicted"/>
<feature type="chain" id="PRO_5022764230" evidence="2">
    <location>
        <begin position="24"/>
        <end position="606"/>
    </location>
</feature>
<evidence type="ECO:0000256" key="2">
    <source>
        <dbReference type="SAM" id="SignalP"/>
    </source>
</evidence>
<feature type="compositionally biased region" description="Polar residues" evidence="1">
    <location>
        <begin position="60"/>
        <end position="69"/>
    </location>
</feature>
<evidence type="ECO:0000313" key="3">
    <source>
        <dbReference type="EMBL" id="KAA1069379.1"/>
    </source>
</evidence>
<dbReference type="EMBL" id="VSWC01000183">
    <property type="protein sequence ID" value="KAA1069379.1"/>
    <property type="molecule type" value="Genomic_DNA"/>
</dbReference>
<evidence type="ECO:0000256" key="1">
    <source>
        <dbReference type="SAM" id="MobiDB-lite"/>
    </source>
</evidence>
<keyword evidence="2" id="KW-0732">Signal</keyword>
<name>A0A5B0LZA6_PUCGR</name>
<evidence type="ECO:0000313" key="4">
    <source>
        <dbReference type="Proteomes" id="UP000324748"/>
    </source>
</evidence>
<feature type="signal peptide" evidence="2">
    <location>
        <begin position="1"/>
        <end position="23"/>
    </location>
</feature>
<comment type="caution">
    <text evidence="3">The sequence shown here is derived from an EMBL/GenBank/DDBJ whole genome shotgun (WGS) entry which is preliminary data.</text>
</comment>
<feature type="region of interest" description="Disordered" evidence="1">
    <location>
        <begin position="50"/>
        <end position="75"/>
    </location>
</feature>
<accession>A0A5B0LZA6</accession>
<reference evidence="3 4" key="1">
    <citation type="submission" date="2019-05" db="EMBL/GenBank/DDBJ databases">
        <title>Emergence of the Ug99 lineage of the wheat stem rust pathogen through somatic hybridization.</title>
        <authorList>
            <person name="Li F."/>
            <person name="Upadhyaya N.M."/>
            <person name="Sperschneider J."/>
            <person name="Matny O."/>
            <person name="Nguyen-Phuc H."/>
            <person name="Mago R."/>
            <person name="Raley C."/>
            <person name="Miller M.E."/>
            <person name="Silverstein K.A.T."/>
            <person name="Henningsen E."/>
            <person name="Hirsch C.D."/>
            <person name="Visser B."/>
            <person name="Pretorius Z.A."/>
            <person name="Steffenson B.J."/>
            <person name="Schwessinger B."/>
            <person name="Dodds P.N."/>
            <person name="Figueroa M."/>
        </authorList>
    </citation>
    <scope>NUCLEOTIDE SEQUENCE [LARGE SCALE GENOMIC DNA]</scope>
    <source>
        <strain evidence="3">21-0</strain>
    </source>
</reference>